<reference evidence="2 3" key="1">
    <citation type="submission" date="2016-07" db="EMBL/GenBank/DDBJ databases">
        <title>Pervasive Adenine N6-methylation of Active Genes in Fungi.</title>
        <authorList>
            <consortium name="DOE Joint Genome Institute"/>
            <person name="Mondo S.J."/>
            <person name="Dannebaum R.O."/>
            <person name="Kuo R.C."/>
            <person name="Labutti K."/>
            <person name="Haridas S."/>
            <person name="Kuo A."/>
            <person name="Salamov A."/>
            <person name="Ahrendt S.R."/>
            <person name="Lipzen A."/>
            <person name="Sullivan W."/>
            <person name="Andreopoulos W.B."/>
            <person name="Clum A."/>
            <person name="Lindquist E."/>
            <person name="Daum C."/>
            <person name="Ramamoorthy G.K."/>
            <person name="Gryganskyi A."/>
            <person name="Culley D."/>
            <person name="Magnuson J.K."/>
            <person name="James T.Y."/>
            <person name="O'Malley M.A."/>
            <person name="Stajich J.E."/>
            <person name="Spatafora J.W."/>
            <person name="Visel A."/>
            <person name="Grigoriev I.V."/>
        </authorList>
    </citation>
    <scope>NUCLEOTIDE SEQUENCE [LARGE SCALE GENOMIC DNA]</scope>
    <source>
        <strain evidence="2 3">NRRL 2496</strain>
    </source>
</reference>
<name>A0A1X2H0E7_SYNRA</name>
<proteinExistence type="predicted"/>
<feature type="compositionally biased region" description="Acidic residues" evidence="1">
    <location>
        <begin position="103"/>
        <end position="114"/>
    </location>
</feature>
<sequence length="570" mass="63546">METLLKKNRCYICDHNDFDTKRNLRRHLADLHCVEVPAGARGISGKAANQSFVLVEDKADKVVFACPSCPNFHMNLQDLCAHVQTHVAAPAKSGERKTSGIEEKEEEEGEEVEGETYDYPLNTISPAVLLPNTDANEDVTTNEQREYDDAVLFACQHTHQTPIKKNMTLGMVDVLDLEPFAIMNDGLEHNALVHKSALPKVLADGAAIRPTLPSKRVAQDLPCECKRFKPMNNHLTNLLCSSPYQRMLQQRTYQEMNEQHSTLLNQDWVFHPQMKYAAAQLLAGAILLNTRNGQAVIINAVEAYGRKKLVDVHREPFGLLKNTSMRNSLPPPLRVLYANVWPTNLLNADGDKLVIGTQSMNALITSSFRLDQKCHPSLGAKSVDFKLERMDSLATRIYLDTECIQKAIALAKDRQASQIDVFNTISSLRQVVSKFDNPSTYYLCRAFGPLTVSHTSQPYSIFTLSDFDRGNNGTAHLFQAIAKNVLEHGKDACLAKETVLDAMNKANCTKQKLLLQEALDLYQDLDLIPIIKNKGLNKILSDMAPALASSISIANRSSALETEAIFHYLD</sequence>
<evidence type="ECO:0000313" key="3">
    <source>
        <dbReference type="Proteomes" id="UP000242180"/>
    </source>
</evidence>
<dbReference type="Proteomes" id="UP000242180">
    <property type="component" value="Unassembled WGS sequence"/>
</dbReference>
<evidence type="ECO:0000313" key="2">
    <source>
        <dbReference type="EMBL" id="ORY90477.1"/>
    </source>
</evidence>
<accession>A0A1X2H0E7</accession>
<dbReference type="AlphaFoldDB" id="A0A1X2H0E7"/>
<protein>
    <submittedName>
        <fullName evidence="2">Uncharacterized protein</fullName>
    </submittedName>
</protein>
<feature type="compositionally biased region" description="Basic and acidic residues" evidence="1">
    <location>
        <begin position="93"/>
        <end position="102"/>
    </location>
</feature>
<gene>
    <name evidence="2" type="ORF">BCR43DRAFT_113560</name>
</gene>
<organism evidence="2 3">
    <name type="scientific">Syncephalastrum racemosum</name>
    <name type="common">Filamentous fungus</name>
    <dbReference type="NCBI Taxonomy" id="13706"/>
    <lineage>
        <taxon>Eukaryota</taxon>
        <taxon>Fungi</taxon>
        <taxon>Fungi incertae sedis</taxon>
        <taxon>Mucoromycota</taxon>
        <taxon>Mucoromycotina</taxon>
        <taxon>Mucoromycetes</taxon>
        <taxon>Mucorales</taxon>
        <taxon>Syncephalastraceae</taxon>
        <taxon>Syncephalastrum</taxon>
    </lineage>
</organism>
<comment type="caution">
    <text evidence="2">The sequence shown here is derived from an EMBL/GenBank/DDBJ whole genome shotgun (WGS) entry which is preliminary data.</text>
</comment>
<dbReference type="InParanoid" id="A0A1X2H0E7"/>
<evidence type="ECO:0000256" key="1">
    <source>
        <dbReference type="SAM" id="MobiDB-lite"/>
    </source>
</evidence>
<dbReference type="OrthoDB" id="2435184at2759"/>
<dbReference type="EMBL" id="MCGN01000012">
    <property type="protein sequence ID" value="ORY90477.1"/>
    <property type="molecule type" value="Genomic_DNA"/>
</dbReference>
<dbReference type="OMA" id="TINHTCH"/>
<keyword evidence="3" id="KW-1185">Reference proteome</keyword>
<dbReference type="STRING" id="13706.A0A1X2H0E7"/>
<feature type="region of interest" description="Disordered" evidence="1">
    <location>
        <begin position="91"/>
        <end position="114"/>
    </location>
</feature>